<dbReference type="PROSITE" id="PS51192">
    <property type="entry name" value="HELICASE_ATP_BIND_1"/>
    <property type="match status" value="1"/>
</dbReference>
<dbReference type="GO" id="GO:0006310">
    <property type="term" value="P:DNA recombination"/>
    <property type="evidence" value="ECO:0007669"/>
    <property type="project" value="UniProtKB-UniRule"/>
</dbReference>
<keyword evidence="5" id="KW-0547">Nucleotide-binding</keyword>
<dbReference type="CDD" id="cd18794">
    <property type="entry name" value="SF2_C_RecQ"/>
    <property type="match status" value="1"/>
</dbReference>
<keyword evidence="6" id="KW-0227">DNA damage</keyword>
<sequence>MQSALETLQQSFGYDDFREGQAEIIDAVLAGKRTLGIMPTGGGKSITYQVPALMLPGITVVISPLISLMKNQVDELIANGIDAVTLNSTQDEETYHHAMNHLLNGQAKLLYLAPERLKNEGTYALLNRLDISLVVIDEVHVLSQWGHDFRPSYLEAVHLINNLMSAPRVMALTATATQRVQKDLEERLAIDHTVRTSVVRDNLTIRMETGLKKKDKDDYVQRYVQKHADEAGIIYVPTRKLVTSLTAFLTSRHLSVVGYHAGMTDEERNQAQDDFLFDRANVVVATNAFGMGINKSNVRFVIHYSMPGSIEAYYQEIGRAGRDHLPAEAILLYAAADLQRQRFFIENSDNQTPEYQRLQKNKLQEMANYGATTVCLQQYITRYFGEETLPCGHCTNCLDTRTAIDVTTDAQKVLSHIVRMRNARHNKDAFGKIVTADTLRGHVPEKFKWAHFDQLPTFGLMKGIPRVKIASLIDFLLASGYLQITGEYSGLMVSKTGLQVLQGELQVMRRQSKQMIDDRVTTGSPLTQDDLDESEKAVFTELRKWRLELSKKTSVPSFIIFNDRTLVELARQQPKSLTELLNISGIGQAKADKYGQEVLQAIAQVATNE</sequence>
<evidence type="ECO:0000256" key="15">
    <source>
        <dbReference type="ARBA" id="ARBA00034617"/>
    </source>
</evidence>
<dbReference type="GO" id="GO:0009432">
    <property type="term" value="P:SOS response"/>
    <property type="evidence" value="ECO:0007669"/>
    <property type="project" value="UniProtKB-UniRule"/>
</dbReference>
<evidence type="ECO:0000259" key="19">
    <source>
        <dbReference type="PROSITE" id="PS51194"/>
    </source>
</evidence>
<evidence type="ECO:0000259" key="18">
    <source>
        <dbReference type="PROSITE" id="PS51192"/>
    </source>
</evidence>
<dbReference type="InterPro" id="IPR011545">
    <property type="entry name" value="DEAD/DEAH_box_helicase_dom"/>
</dbReference>
<feature type="domain" description="HRDC" evidence="17">
    <location>
        <begin position="532"/>
        <end position="609"/>
    </location>
</feature>
<evidence type="ECO:0000256" key="2">
    <source>
        <dbReference type="ARBA" id="ARBA00001947"/>
    </source>
</evidence>
<dbReference type="GO" id="GO:0030894">
    <property type="term" value="C:replisome"/>
    <property type="evidence" value="ECO:0007669"/>
    <property type="project" value="TreeGrafter"/>
</dbReference>
<dbReference type="SMART" id="SM00490">
    <property type="entry name" value="HELICc"/>
    <property type="match status" value="1"/>
</dbReference>
<feature type="domain" description="Helicase ATP-binding" evidence="18">
    <location>
        <begin position="25"/>
        <end position="194"/>
    </location>
</feature>
<dbReference type="Proteomes" id="UP000185473">
    <property type="component" value="Chromosome"/>
</dbReference>
<dbReference type="Pfam" id="PF00271">
    <property type="entry name" value="Helicase_C"/>
    <property type="match status" value="1"/>
</dbReference>
<comment type="catalytic activity">
    <reaction evidence="15">
        <text>Couples ATP hydrolysis with the unwinding of duplex DNA by translocating in the 3'-5' direction.</text>
        <dbReference type="EC" id="5.6.2.4"/>
    </reaction>
</comment>
<proteinExistence type="inferred from homology"/>
<dbReference type="GO" id="GO:0016787">
    <property type="term" value="F:hydrolase activity"/>
    <property type="evidence" value="ECO:0007669"/>
    <property type="project" value="UniProtKB-KW"/>
</dbReference>
<evidence type="ECO:0000256" key="12">
    <source>
        <dbReference type="ARBA" id="ARBA00023172"/>
    </source>
</evidence>
<dbReference type="GO" id="GO:0043590">
    <property type="term" value="C:bacterial nucleoid"/>
    <property type="evidence" value="ECO:0007669"/>
    <property type="project" value="TreeGrafter"/>
</dbReference>
<keyword evidence="13" id="KW-0234">DNA repair</keyword>
<evidence type="ECO:0000256" key="11">
    <source>
        <dbReference type="ARBA" id="ARBA00023125"/>
    </source>
</evidence>
<dbReference type="GO" id="GO:0046872">
    <property type="term" value="F:metal ion binding"/>
    <property type="evidence" value="ECO:0007669"/>
    <property type="project" value="UniProtKB-KW"/>
</dbReference>
<protein>
    <recommendedName>
        <fullName evidence="16">DNA helicase RecQ</fullName>
        <ecNumber evidence="16">5.6.2.4</ecNumber>
    </recommendedName>
</protein>
<dbReference type="InterPro" id="IPR036388">
    <property type="entry name" value="WH-like_DNA-bd_sf"/>
</dbReference>
<evidence type="ECO:0000256" key="10">
    <source>
        <dbReference type="ARBA" id="ARBA00022840"/>
    </source>
</evidence>
<evidence type="ECO:0000256" key="9">
    <source>
        <dbReference type="ARBA" id="ARBA00022833"/>
    </source>
</evidence>
<dbReference type="GO" id="GO:0005524">
    <property type="term" value="F:ATP binding"/>
    <property type="evidence" value="ECO:0007669"/>
    <property type="project" value="UniProtKB-KW"/>
</dbReference>
<dbReference type="Pfam" id="PF09382">
    <property type="entry name" value="RQC"/>
    <property type="match status" value="1"/>
</dbReference>
<keyword evidence="4" id="KW-0479">Metal-binding</keyword>
<dbReference type="Pfam" id="PF16124">
    <property type="entry name" value="RecQ_Zn_bind"/>
    <property type="match status" value="1"/>
</dbReference>
<dbReference type="SUPFAM" id="SSF47819">
    <property type="entry name" value="HRDC-like"/>
    <property type="match status" value="1"/>
</dbReference>
<dbReference type="SMART" id="SM00487">
    <property type="entry name" value="DEXDc"/>
    <property type="match status" value="1"/>
</dbReference>
<dbReference type="InterPro" id="IPR002121">
    <property type="entry name" value="HRDC_dom"/>
</dbReference>
<dbReference type="InterPro" id="IPR004589">
    <property type="entry name" value="DNA_helicase_ATP-dep_RecQ"/>
</dbReference>
<dbReference type="Gene3D" id="3.40.50.300">
    <property type="entry name" value="P-loop containing nucleotide triphosphate hydrolases"/>
    <property type="match status" value="2"/>
</dbReference>
<keyword evidence="12" id="KW-0233">DNA recombination</keyword>
<organism evidence="20 21">
    <name type="scientific">Weissella jogaejeotgali</name>
    <dbReference type="NCBI Taxonomy" id="1631871"/>
    <lineage>
        <taxon>Bacteria</taxon>
        <taxon>Bacillati</taxon>
        <taxon>Bacillota</taxon>
        <taxon>Bacilli</taxon>
        <taxon>Lactobacillales</taxon>
        <taxon>Lactobacillaceae</taxon>
        <taxon>Weissella</taxon>
    </lineage>
</organism>
<dbReference type="InterPro" id="IPR006293">
    <property type="entry name" value="DNA_helicase_ATP-dep_RecQ_bac"/>
</dbReference>
<keyword evidence="11" id="KW-0238">DNA-binding</keyword>
<dbReference type="InterPro" id="IPR014001">
    <property type="entry name" value="Helicase_ATP-bd"/>
</dbReference>
<evidence type="ECO:0000256" key="4">
    <source>
        <dbReference type="ARBA" id="ARBA00022723"/>
    </source>
</evidence>
<dbReference type="SMART" id="SM00956">
    <property type="entry name" value="RQC"/>
    <property type="match status" value="1"/>
</dbReference>
<dbReference type="Pfam" id="PF00270">
    <property type="entry name" value="DEAD"/>
    <property type="match status" value="1"/>
</dbReference>
<gene>
    <name evidence="20" type="ORF">FOL01_1580</name>
</gene>
<feature type="domain" description="Helicase C-terminal" evidence="19">
    <location>
        <begin position="215"/>
        <end position="364"/>
    </location>
</feature>
<dbReference type="FunFam" id="3.40.50.300:FF:001389">
    <property type="entry name" value="ATP-dependent DNA helicase RecQ"/>
    <property type="match status" value="1"/>
</dbReference>
<dbReference type="Pfam" id="PF00570">
    <property type="entry name" value="HRDC"/>
    <property type="match status" value="1"/>
</dbReference>
<dbReference type="NCBIfam" id="TIGR00614">
    <property type="entry name" value="recQ_fam"/>
    <property type="match status" value="1"/>
</dbReference>
<keyword evidence="14" id="KW-0413">Isomerase</keyword>
<dbReference type="InterPro" id="IPR036390">
    <property type="entry name" value="WH_DNA-bd_sf"/>
</dbReference>
<evidence type="ECO:0000256" key="16">
    <source>
        <dbReference type="NCBIfam" id="TIGR01389"/>
    </source>
</evidence>
<dbReference type="PANTHER" id="PTHR13710">
    <property type="entry name" value="DNA HELICASE RECQ FAMILY MEMBER"/>
    <property type="match status" value="1"/>
</dbReference>
<comment type="cofactor">
    <cofactor evidence="2">
        <name>Zn(2+)</name>
        <dbReference type="ChEBI" id="CHEBI:29105"/>
    </cofactor>
</comment>
<dbReference type="GO" id="GO:0009378">
    <property type="term" value="F:four-way junction helicase activity"/>
    <property type="evidence" value="ECO:0007669"/>
    <property type="project" value="TreeGrafter"/>
</dbReference>
<accession>A0A1L6RD01</accession>
<dbReference type="GO" id="GO:0006260">
    <property type="term" value="P:DNA replication"/>
    <property type="evidence" value="ECO:0007669"/>
    <property type="project" value="InterPro"/>
</dbReference>
<keyword evidence="8 20" id="KW-0347">Helicase</keyword>
<evidence type="ECO:0000259" key="17">
    <source>
        <dbReference type="PROSITE" id="PS50967"/>
    </source>
</evidence>
<keyword evidence="21" id="KW-1185">Reference proteome</keyword>
<dbReference type="InterPro" id="IPR032284">
    <property type="entry name" value="RecQ_Zn-bd"/>
</dbReference>
<dbReference type="NCBIfam" id="TIGR01389">
    <property type="entry name" value="recQ"/>
    <property type="match status" value="1"/>
</dbReference>
<evidence type="ECO:0000256" key="5">
    <source>
        <dbReference type="ARBA" id="ARBA00022741"/>
    </source>
</evidence>
<dbReference type="Gene3D" id="1.10.150.80">
    <property type="entry name" value="HRDC domain"/>
    <property type="match status" value="1"/>
</dbReference>
<dbReference type="InterPro" id="IPR044876">
    <property type="entry name" value="HRDC_dom_sf"/>
</dbReference>
<keyword evidence="10" id="KW-0067">ATP-binding</keyword>
<dbReference type="OrthoDB" id="9763310at2"/>
<dbReference type="InterPro" id="IPR027417">
    <property type="entry name" value="P-loop_NTPase"/>
</dbReference>
<dbReference type="GO" id="GO:0003677">
    <property type="term" value="F:DNA binding"/>
    <property type="evidence" value="ECO:0007669"/>
    <property type="project" value="UniProtKB-KW"/>
</dbReference>
<evidence type="ECO:0000256" key="3">
    <source>
        <dbReference type="ARBA" id="ARBA00005446"/>
    </source>
</evidence>
<dbReference type="GO" id="GO:0043138">
    <property type="term" value="F:3'-5' DNA helicase activity"/>
    <property type="evidence" value="ECO:0007669"/>
    <property type="project" value="UniProtKB-EC"/>
</dbReference>
<comment type="cofactor">
    <cofactor evidence="1">
        <name>Mg(2+)</name>
        <dbReference type="ChEBI" id="CHEBI:18420"/>
    </cofactor>
</comment>
<evidence type="ECO:0000256" key="8">
    <source>
        <dbReference type="ARBA" id="ARBA00022806"/>
    </source>
</evidence>
<evidence type="ECO:0000256" key="6">
    <source>
        <dbReference type="ARBA" id="ARBA00022763"/>
    </source>
</evidence>
<dbReference type="InterPro" id="IPR010997">
    <property type="entry name" value="HRDC-like_sf"/>
</dbReference>
<keyword evidence="7" id="KW-0378">Hydrolase</keyword>
<name>A0A1L6RD01_9LACO</name>
<dbReference type="GO" id="GO:0005737">
    <property type="term" value="C:cytoplasm"/>
    <property type="evidence" value="ECO:0007669"/>
    <property type="project" value="TreeGrafter"/>
</dbReference>
<dbReference type="SUPFAM" id="SSF52540">
    <property type="entry name" value="P-loop containing nucleoside triphosphate hydrolases"/>
    <property type="match status" value="1"/>
</dbReference>
<evidence type="ECO:0000313" key="21">
    <source>
        <dbReference type="Proteomes" id="UP000185473"/>
    </source>
</evidence>
<dbReference type="PROSITE" id="PS51194">
    <property type="entry name" value="HELICASE_CTER"/>
    <property type="match status" value="1"/>
</dbReference>
<evidence type="ECO:0000256" key="7">
    <source>
        <dbReference type="ARBA" id="ARBA00022801"/>
    </source>
</evidence>
<dbReference type="SMART" id="SM00341">
    <property type="entry name" value="HRDC"/>
    <property type="match status" value="1"/>
</dbReference>
<dbReference type="GO" id="GO:0006281">
    <property type="term" value="P:DNA repair"/>
    <property type="evidence" value="ECO:0007669"/>
    <property type="project" value="UniProtKB-KW"/>
</dbReference>
<comment type="similarity">
    <text evidence="3">Belongs to the helicase family. RecQ subfamily.</text>
</comment>
<reference evidence="20 21" key="1">
    <citation type="submission" date="2016-02" db="EMBL/GenBank/DDBJ databases">
        <title>Complete Genome Sequence of Weissella jogaejeotgali FOL01.</title>
        <authorList>
            <person name="Lee J.-H."/>
            <person name="Ku H.-J."/>
        </authorList>
    </citation>
    <scope>NUCLEOTIDE SEQUENCE [LARGE SCALE GENOMIC DNA]</scope>
    <source>
        <strain evidence="20 21">FOL01</strain>
    </source>
</reference>
<evidence type="ECO:0000256" key="13">
    <source>
        <dbReference type="ARBA" id="ARBA00023204"/>
    </source>
</evidence>
<dbReference type="PANTHER" id="PTHR13710:SF105">
    <property type="entry name" value="ATP-DEPENDENT DNA HELICASE Q1"/>
    <property type="match status" value="1"/>
</dbReference>
<dbReference type="InterPro" id="IPR018982">
    <property type="entry name" value="RQC_domain"/>
</dbReference>
<dbReference type="RefSeq" id="WP_075270183.1">
    <property type="nucleotide sequence ID" value="NZ_CP014332.1"/>
</dbReference>
<dbReference type="EC" id="5.6.2.4" evidence="16"/>
<dbReference type="PROSITE" id="PS50967">
    <property type="entry name" value="HRDC"/>
    <property type="match status" value="1"/>
</dbReference>
<evidence type="ECO:0000256" key="14">
    <source>
        <dbReference type="ARBA" id="ARBA00023235"/>
    </source>
</evidence>
<dbReference type="InterPro" id="IPR001650">
    <property type="entry name" value="Helicase_C-like"/>
</dbReference>
<keyword evidence="9" id="KW-0862">Zinc</keyword>
<dbReference type="CDD" id="cd17920">
    <property type="entry name" value="DEXHc_RecQ"/>
    <property type="match status" value="1"/>
</dbReference>
<dbReference type="SUPFAM" id="SSF46785">
    <property type="entry name" value="Winged helix' DNA-binding domain"/>
    <property type="match status" value="1"/>
</dbReference>
<dbReference type="STRING" id="1631871.FOL01_1580"/>
<dbReference type="Gene3D" id="1.10.10.10">
    <property type="entry name" value="Winged helix-like DNA-binding domain superfamily/Winged helix DNA-binding domain"/>
    <property type="match status" value="1"/>
</dbReference>
<dbReference type="EMBL" id="CP014332">
    <property type="protein sequence ID" value="APS42439.1"/>
    <property type="molecule type" value="Genomic_DNA"/>
</dbReference>
<evidence type="ECO:0000313" key="20">
    <source>
        <dbReference type="EMBL" id="APS42439.1"/>
    </source>
</evidence>
<dbReference type="AlphaFoldDB" id="A0A1L6RD01"/>
<dbReference type="KEGG" id="wjo:FOL01_1580"/>
<evidence type="ECO:0000256" key="1">
    <source>
        <dbReference type="ARBA" id="ARBA00001946"/>
    </source>
</evidence>